<evidence type="ECO:0000256" key="1">
    <source>
        <dbReference type="ARBA" id="ARBA00005466"/>
    </source>
</evidence>
<dbReference type="PANTHER" id="PTHR42973:SF7">
    <property type="entry name" value="FAD-BINDING PCMH-TYPE DOMAIN-CONTAINING PROTEIN"/>
    <property type="match status" value="1"/>
</dbReference>
<proteinExistence type="inferred from homology"/>
<evidence type="ECO:0000259" key="5">
    <source>
        <dbReference type="PROSITE" id="PS51387"/>
    </source>
</evidence>
<accession>A0AAD6MSP8</accession>
<dbReference type="Gene3D" id="3.30.465.10">
    <property type="match status" value="1"/>
</dbReference>
<gene>
    <name evidence="6" type="ORF">N7493_008703</name>
</gene>
<dbReference type="InterPro" id="IPR016166">
    <property type="entry name" value="FAD-bd_PCMH"/>
</dbReference>
<dbReference type="GO" id="GO:0071949">
    <property type="term" value="F:FAD binding"/>
    <property type="evidence" value="ECO:0007669"/>
    <property type="project" value="InterPro"/>
</dbReference>
<evidence type="ECO:0000313" key="7">
    <source>
        <dbReference type="Proteomes" id="UP001215712"/>
    </source>
</evidence>
<evidence type="ECO:0000313" key="6">
    <source>
        <dbReference type="EMBL" id="KAJ5712235.1"/>
    </source>
</evidence>
<dbReference type="PROSITE" id="PS51387">
    <property type="entry name" value="FAD_PCMH"/>
    <property type="match status" value="1"/>
</dbReference>
<dbReference type="InterPro" id="IPR016169">
    <property type="entry name" value="FAD-bd_PCMH_sub2"/>
</dbReference>
<keyword evidence="7" id="KW-1185">Reference proteome</keyword>
<keyword evidence="3" id="KW-0274">FAD</keyword>
<dbReference type="Proteomes" id="UP001215712">
    <property type="component" value="Unassembled WGS sequence"/>
</dbReference>
<dbReference type="Pfam" id="PF01565">
    <property type="entry name" value="FAD_binding_4"/>
    <property type="match status" value="1"/>
</dbReference>
<dbReference type="InterPro" id="IPR006094">
    <property type="entry name" value="Oxid_FAD_bind_N"/>
</dbReference>
<sequence>MAINHISTVEAFLQEHPSSIKLIPPSSAEFAATREVWNGSRPDQPLAIVQPQSNEDVAILIKFVKSHAIPFSLRSSGHNLEGLALVQDALLIDLRALNSVTVASDRNSARVQGLATSIGTIPHVGYYGWASYGGYGPFSSKWGLGVDQILSVTLVDPNGNFIKLEADDPLLKGIRGAGGVFGVIVDVTIKVYPAPSG</sequence>
<dbReference type="PANTHER" id="PTHR42973">
    <property type="entry name" value="BINDING OXIDOREDUCTASE, PUTATIVE (AFU_ORTHOLOGUE AFUA_1G17690)-RELATED"/>
    <property type="match status" value="1"/>
</dbReference>
<comment type="similarity">
    <text evidence="1">Belongs to the oxygen-dependent FAD-linked oxidoreductase family.</text>
</comment>
<feature type="domain" description="FAD-binding PCMH-type" evidence="5">
    <location>
        <begin position="41"/>
        <end position="194"/>
    </location>
</feature>
<keyword evidence="4" id="KW-0560">Oxidoreductase</keyword>
<organism evidence="6 7">
    <name type="scientific">Penicillium malachiteum</name>
    <dbReference type="NCBI Taxonomy" id="1324776"/>
    <lineage>
        <taxon>Eukaryota</taxon>
        <taxon>Fungi</taxon>
        <taxon>Dikarya</taxon>
        <taxon>Ascomycota</taxon>
        <taxon>Pezizomycotina</taxon>
        <taxon>Eurotiomycetes</taxon>
        <taxon>Eurotiomycetidae</taxon>
        <taxon>Eurotiales</taxon>
        <taxon>Aspergillaceae</taxon>
        <taxon>Penicillium</taxon>
    </lineage>
</organism>
<dbReference type="Gene3D" id="3.30.43.10">
    <property type="entry name" value="Uridine Diphospho-n-acetylenolpyruvylglucosamine Reductase, domain 2"/>
    <property type="match status" value="1"/>
</dbReference>
<dbReference type="GO" id="GO:0016491">
    <property type="term" value="F:oxidoreductase activity"/>
    <property type="evidence" value="ECO:0007669"/>
    <property type="project" value="UniProtKB-KW"/>
</dbReference>
<evidence type="ECO:0000256" key="4">
    <source>
        <dbReference type="ARBA" id="ARBA00023002"/>
    </source>
</evidence>
<comment type="caution">
    <text evidence="6">The sequence shown here is derived from an EMBL/GenBank/DDBJ whole genome shotgun (WGS) entry which is preliminary data.</text>
</comment>
<keyword evidence="2" id="KW-0285">Flavoprotein</keyword>
<dbReference type="InterPro" id="IPR016167">
    <property type="entry name" value="FAD-bd_PCMH_sub1"/>
</dbReference>
<reference evidence="6" key="2">
    <citation type="submission" date="2023-01" db="EMBL/GenBank/DDBJ databases">
        <authorList>
            <person name="Petersen C."/>
        </authorList>
    </citation>
    <scope>NUCLEOTIDE SEQUENCE</scope>
    <source>
        <strain evidence="6">IBT 17514</strain>
    </source>
</reference>
<dbReference type="InterPro" id="IPR036318">
    <property type="entry name" value="FAD-bd_PCMH-like_sf"/>
</dbReference>
<dbReference type="EMBL" id="JAQJAN010000013">
    <property type="protein sequence ID" value="KAJ5712235.1"/>
    <property type="molecule type" value="Genomic_DNA"/>
</dbReference>
<protein>
    <submittedName>
        <fullName evidence="6">6-hydroxy-D-nicotine oxidase</fullName>
    </submittedName>
</protein>
<dbReference type="AlphaFoldDB" id="A0AAD6MSP8"/>
<evidence type="ECO:0000256" key="3">
    <source>
        <dbReference type="ARBA" id="ARBA00022827"/>
    </source>
</evidence>
<reference evidence="6" key="1">
    <citation type="journal article" date="2023" name="IMA Fungus">
        <title>Comparative genomic study of the Penicillium genus elucidates a diverse pangenome and 15 lateral gene transfer events.</title>
        <authorList>
            <person name="Petersen C."/>
            <person name="Sorensen T."/>
            <person name="Nielsen M.R."/>
            <person name="Sondergaard T.E."/>
            <person name="Sorensen J.L."/>
            <person name="Fitzpatrick D.A."/>
            <person name="Frisvad J.C."/>
            <person name="Nielsen K.L."/>
        </authorList>
    </citation>
    <scope>NUCLEOTIDE SEQUENCE</scope>
    <source>
        <strain evidence="6">IBT 17514</strain>
    </source>
</reference>
<name>A0AAD6MSP8_9EURO</name>
<dbReference type="InterPro" id="IPR050416">
    <property type="entry name" value="FAD-linked_Oxidoreductase"/>
</dbReference>
<dbReference type="SUPFAM" id="SSF56176">
    <property type="entry name" value="FAD-binding/transporter-associated domain-like"/>
    <property type="match status" value="1"/>
</dbReference>
<evidence type="ECO:0000256" key="2">
    <source>
        <dbReference type="ARBA" id="ARBA00022630"/>
    </source>
</evidence>